<feature type="domain" description="TonB-dependent receptor-like beta-barrel" evidence="11">
    <location>
        <begin position="448"/>
        <end position="986"/>
    </location>
</feature>
<comment type="similarity">
    <text evidence="8 9">Belongs to the TonB-dependent receptor family.</text>
</comment>
<dbReference type="InterPro" id="IPR037066">
    <property type="entry name" value="Plug_dom_sf"/>
</dbReference>
<keyword evidence="4 8" id="KW-0812">Transmembrane</keyword>
<dbReference type="Proteomes" id="UP001597283">
    <property type="component" value="Unassembled WGS sequence"/>
</dbReference>
<dbReference type="InterPro" id="IPR000531">
    <property type="entry name" value="Beta-barrel_TonB"/>
</dbReference>
<evidence type="ECO:0000256" key="4">
    <source>
        <dbReference type="ARBA" id="ARBA00022692"/>
    </source>
</evidence>
<keyword evidence="10" id="KW-0732">Signal</keyword>
<evidence type="ECO:0000256" key="2">
    <source>
        <dbReference type="ARBA" id="ARBA00022448"/>
    </source>
</evidence>
<dbReference type="InterPro" id="IPR039426">
    <property type="entry name" value="TonB-dep_rcpt-like"/>
</dbReference>
<dbReference type="PROSITE" id="PS52016">
    <property type="entry name" value="TONB_DEPENDENT_REC_3"/>
    <property type="match status" value="1"/>
</dbReference>
<feature type="domain" description="TonB-dependent receptor plug" evidence="12">
    <location>
        <begin position="57"/>
        <end position="167"/>
    </location>
</feature>
<feature type="signal peptide" evidence="10">
    <location>
        <begin position="1"/>
        <end position="26"/>
    </location>
</feature>
<keyword evidence="2 8" id="KW-0813">Transport</keyword>
<reference evidence="14" key="1">
    <citation type="journal article" date="2019" name="Int. J. Syst. Evol. Microbiol.">
        <title>The Global Catalogue of Microorganisms (GCM) 10K type strain sequencing project: providing services to taxonomists for standard genome sequencing and annotation.</title>
        <authorList>
            <consortium name="The Broad Institute Genomics Platform"/>
            <consortium name="The Broad Institute Genome Sequencing Center for Infectious Disease"/>
            <person name="Wu L."/>
            <person name="Ma J."/>
        </authorList>
    </citation>
    <scope>NUCLEOTIDE SEQUENCE [LARGE SCALE GENOMIC DNA]</scope>
    <source>
        <strain evidence="14">Q85</strain>
    </source>
</reference>
<evidence type="ECO:0000256" key="10">
    <source>
        <dbReference type="SAM" id="SignalP"/>
    </source>
</evidence>
<sequence>MNRNFRRRLLTSTLFVSTSIALPAAAQTVEPSVQNDSATPAQDVVVTGSRIARPDLESAAPVAVVGADEIALQAGSQNIENVLNDLPQVTATTTANSNNPGGGVATVNLRALGASRTLVLVDGKRYVSYDVTQIVDLNTIPSALIERVDVVTGGRSAVYGSDAIAGVVNFITKRNFSGFELNSNYDITERGDGQSWDINGTIGANFDDNRGNVTAHVGYLTRRGTFAGARSFGNLALTNTNVNGVPTLINAGSPSVPQTRILLGTAFSANQPTLGQAAIAAPFLGTGSTANLDFNPDGSLGAFVDTTDAYNFAPVNYLQVPQKRFIISTKAEYEVSPAFRPYFEGQFINNRVTTELAATPVGNSTPFGSGSLGALRVQTNSPFLAANVRAAFQAIDAAESFQCPASGTLPTNCTEAQRGQIIAATTRNDGYVTLGSFGYRTVPLGPRQNVDDRNAFRIVTGVKGDIGGGFSYDGSYMYARTRNSQRQNGNIAISNFIAATTTAFLNPATGATSPFPFAGVSGGGTLVCADAAARAAGCVPANIFGQGNISPAAINYLAIGATNLQEYTTQVATFALTNPNLVDFGTGPIGLALGAEWRKEKGAIQPDQFLSSGNVAGFNPGRPTAGEYSVREAFAEINVPLIDQGFVHKLELNAAGRVSDYSNAPGTVYTYALGGVFAPVRDITFRGQYSRAIRGPSVNQLFLGNTVSFNGNIEGCNVAAAAPGGSLNAFCIAQGIPAAVLADATSRTNLGLATLVNPPTFLGGNPNLREETATTWTVGGVLAPSFLSDFTATVDYYNIKIDDYISTVGSANIGNACFNLQLQNYCALITRNSVGQIERIDDRNANTGGLRTSGLDIGVNYTYRPTSLFGIENARLGFSYQGSRLFTYNYVPVVGLPIERVCAGTFGRLCTPAGIPLPKWRHNARVTLGTDLAAVSVQYRRITSVRDDNDAVVYAVERLPAKEYVDMTIRMSPADSFDLNIGVSNLFDVQPPLLASAQSGGQGEQTNTFPTTYDVMGRAFFVGTKLRF</sequence>
<evidence type="ECO:0000256" key="8">
    <source>
        <dbReference type="PROSITE-ProRule" id="PRU01360"/>
    </source>
</evidence>
<dbReference type="PANTHER" id="PTHR47234">
    <property type="match status" value="1"/>
</dbReference>
<dbReference type="Pfam" id="PF00593">
    <property type="entry name" value="TonB_dep_Rec_b-barrel"/>
    <property type="match status" value="1"/>
</dbReference>
<accession>A0ABW4NIL7</accession>
<name>A0ABW4NIL7_9SPHN</name>
<keyword evidence="7 8" id="KW-0998">Cell outer membrane</keyword>
<evidence type="ECO:0000259" key="12">
    <source>
        <dbReference type="Pfam" id="PF07715"/>
    </source>
</evidence>
<evidence type="ECO:0000256" key="9">
    <source>
        <dbReference type="RuleBase" id="RU003357"/>
    </source>
</evidence>
<evidence type="ECO:0000313" key="14">
    <source>
        <dbReference type="Proteomes" id="UP001597283"/>
    </source>
</evidence>
<dbReference type="Pfam" id="PF07715">
    <property type="entry name" value="Plug"/>
    <property type="match status" value="1"/>
</dbReference>
<dbReference type="PANTHER" id="PTHR47234:SF2">
    <property type="entry name" value="TONB-DEPENDENT RECEPTOR"/>
    <property type="match status" value="1"/>
</dbReference>
<comment type="subcellular location">
    <subcellularLocation>
        <location evidence="1 8">Cell outer membrane</location>
        <topology evidence="1 8">Multi-pass membrane protein</topology>
    </subcellularLocation>
</comment>
<evidence type="ECO:0000259" key="11">
    <source>
        <dbReference type="Pfam" id="PF00593"/>
    </source>
</evidence>
<evidence type="ECO:0000256" key="3">
    <source>
        <dbReference type="ARBA" id="ARBA00022452"/>
    </source>
</evidence>
<keyword evidence="13" id="KW-0675">Receptor</keyword>
<dbReference type="Gene3D" id="2.170.130.10">
    <property type="entry name" value="TonB-dependent receptor, plug domain"/>
    <property type="match status" value="1"/>
</dbReference>
<evidence type="ECO:0000256" key="1">
    <source>
        <dbReference type="ARBA" id="ARBA00004571"/>
    </source>
</evidence>
<dbReference type="Gene3D" id="2.40.170.20">
    <property type="entry name" value="TonB-dependent receptor, beta-barrel domain"/>
    <property type="match status" value="1"/>
</dbReference>
<protein>
    <submittedName>
        <fullName evidence="13">TonB-dependent receptor domain-containing protein</fullName>
    </submittedName>
</protein>
<keyword evidence="14" id="KW-1185">Reference proteome</keyword>
<evidence type="ECO:0000256" key="7">
    <source>
        <dbReference type="ARBA" id="ARBA00023237"/>
    </source>
</evidence>
<dbReference type="InterPro" id="IPR036942">
    <property type="entry name" value="Beta-barrel_TonB_sf"/>
</dbReference>
<dbReference type="EMBL" id="JBHUFC010000009">
    <property type="protein sequence ID" value="MFD1789190.1"/>
    <property type="molecule type" value="Genomic_DNA"/>
</dbReference>
<gene>
    <name evidence="13" type="ORF">ACFSC3_16635</name>
</gene>
<dbReference type="InterPro" id="IPR012910">
    <property type="entry name" value="Plug_dom"/>
</dbReference>
<proteinExistence type="inferred from homology"/>
<comment type="caution">
    <text evidence="13">The sequence shown here is derived from an EMBL/GenBank/DDBJ whole genome shotgun (WGS) entry which is preliminary data.</text>
</comment>
<keyword evidence="5 9" id="KW-0798">TonB box</keyword>
<keyword evidence="3 8" id="KW-1134">Transmembrane beta strand</keyword>
<keyword evidence="6 8" id="KW-0472">Membrane</keyword>
<dbReference type="SUPFAM" id="SSF56935">
    <property type="entry name" value="Porins"/>
    <property type="match status" value="1"/>
</dbReference>
<organism evidence="13 14">
    <name type="scientific">Sphingomonas floccifaciens</name>
    <dbReference type="NCBI Taxonomy" id="1844115"/>
    <lineage>
        <taxon>Bacteria</taxon>
        <taxon>Pseudomonadati</taxon>
        <taxon>Pseudomonadota</taxon>
        <taxon>Alphaproteobacteria</taxon>
        <taxon>Sphingomonadales</taxon>
        <taxon>Sphingomonadaceae</taxon>
        <taxon>Sphingomonas</taxon>
    </lineage>
</organism>
<evidence type="ECO:0000256" key="5">
    <source>
        <dbReference type="ARBA" id="ARBA00023077"/>
    </source>
</evidence>
<dbReference type="RefSeq" id="WP_380941505.1">
    <property type="nucleotide sequence ID" value="NZ_JBHUFC010000009.1"/>
</dbReference>
<evidence type="ECO:0000256" key="6">
    <source>
        <dbReference type="ARBA" id="ARBA00023136"/>
    </source>
</evidence>
<evidence type="ECO:0000313" key="13">
    <source>
        <dbReference type="EMBL" id="MFD1789190.1"/>
    </source>
</evidence>
<feature type="chain" id="PRO_5045890449" evidence="10">
    <location>
        <begin position="27"/>
        <end position="1028"/>
    </location>
</feature>